<dbReference type="RefSeq" id="WP_135623232.1">
    <property type="nucleotide sequence ID" value="NZ_RQGD01000022.1"/>
</dbReference>
<feature type="active site" description="Proton acceptor" evidence="2">
    <location>
        <position position="236"/>
    </location>
</feature>
<feature type="short sequence motif" description="DGA/G" evidence="2">
    <location>
        <begin position="236"/>
        <end position="238"/>
    </location>
</feature>
<comment type="caution">
    <text evidence="4">The sequence shown here is derived from an EMBL/GenBank/DDBJ whole genome shotgun (WGS) entry which is preliminary data.</text>
</comment>
<dbReference type="Gene3D" id="3.40.1090.10">
    <property type="entry name" value="Cytosolic phospholipase A2 catalytic domain"/>
    <property type="match status" value="1"/>
</dbReference>
<organism evidence="4 5">
    <name type="scientific">Leptospira ognonensis</name>
    <dbReference type="NCBI Taxonomy" id="2484945"/>
    <lineage>
        <taxon>Bacteria</taxon>
        <taxon>Pseudomonadati</taxon>
        <taxon>Spirochaetota</taxon>
        <taxon>Spirochaetia</taxon>
        <taxon>Leptospirales</taxon>
        <taxon>Leptospiraceae</taxon>
        <taxon>Leptospira</taxon>
    </lineage>
</organism>
<dbReference type="EMBL" id="RQGD01000022">
    <property type="protein sequence ID" value="TGL60307.1"/>
    <property type="molecule type" value="Genomic_DNA"/>
</dbReference>
<dbReference type="GO" id="GO:0016787">
    <property type="term" value="F:hydrolase activity"/>
    <property type="evidence" value="ECO:0007669"/>
    <property type="project" value="UniProtKB-UniRule"/>
</dbReference>
<proteinExistence type="predicted"/>
<protein>
    <submittedName>
        <fullName evidence="4">Patatin-like phospholipase family protein</fullName>
    </submittedName>
</protein>
<comment type="caution">
    <text evidence="2">Lacks conserved residue(s) required for the propagation of feature annotation.</text>
</comment>
<dbReference type="PROSITE" id="PS51635">
    <property type="entry name" value="PNPLA"/>
    <property type="match status" value="1"/>
</dbReference>
<evidence type="ECO:0000313" key="4">
    <source>
        <dbReference type="EMBL" id="TGL60307.1"/>
    </source>
</evidence>
<keyword evidence="2" id="KW-0378">Hydrolase</keyword>
<dbReference type="Proteomes" id="UP000297693">
    <property type="component" value="Unassembled WGS sequence"/>
</dbReference>
<evidence type="ECO:0000313" key="5">
    <source>
        <dbReference type="Proteomes" id="UP000297693"/>
    </source>
</evidence>
<feature type="domain" description="PNPLA" evidence="3">
    <location>
        <begin position="35"/>
        <end position="249"/>
    </location>
</feature>
<dbReference type="Pfam" id="PF01734">
    <property type="entry name" value="Patatin"/>
    <property type="match status" value="1"/>
</dbReference>
<dbReference type="OrthoDB" id="5508529at2"/>
<reference evidence="4" key="1">
    <citation type="journal article" date="2019" name="PLoS Negl. Trop. Dis.">
        <title>Revisiting the worldwide diversity of Leptospira species in the environment.</title>
        <authorList>
            <person name="Vincent A.T."/>
            <person name="Schiettekatte O."/>
            <person name="Bourhy P."/>
            <person name="Veyrier F.J."/>
            <person name="Picardeau M."/>
        </authorList>
    </citation>
    <scope>NUCLEOTIDE SEQUENCE [LARGE SCALE GENOMIC DNA]</scope>
    <source>
        <strain evidence="4">201702476</strain>
    </source>
</reference>
<dbReference type="InterPro" id="IPR016035">
    <property type="entry name" value="Acyl_Trfase/lysoPLipase"/>
</dbReference>
<gene>
    <name evidence="4" type="ORF">EHQ58_07370</name>
</gene>
<keyword evidence="2" id="KW-0442">Lipid degradation</keyword>
<evidence type="ECO:0000256" key="1">
    <source>
        <dbReference type="ARBA" id="ARBA00023098"/>
    </source>
</evidence>
<feature type="active site" description="Nucleophile" evidence="2">
    <location>
        <position position="68"/>
    </location>
</feature>
<keyword evidence="5" id="KW-1185">Reference proteome</keyword>
<accession>A0A4R9K6V5</accession>
<dbReference type="GO" id="GO:0016042">
    <property type="term" value="P:lipid catabolic process"/>
    <property type="evidence" value="ECO:0007669"/>
    <property type="project" value="UniProtKB-UniRule"/>
</dbReference>
<evidence type="ECO:0000259" key="3">
    <source>
        <dbReference type="PROSITE" id="PS51635"/>
    </source>
</evidence>
<dbReference type="InterPro" id="IPR002641">
    <property type="entry name" value="PNPLA_dom"/>
</dbReference>
<dbReference type="AlphaFoldDB" id="A0A4R9K6V5"/>
<evidence type="ECO:0000256" key="2">
    <source>
        <dbReference type="PROSITE-ProRule" id="PRU01161"/>
    </source>
</evidence>
<sequence>MLPVGRGLDLKNLTEVKDQFFQTLNRFIPVFEVSLALAGGGCKAFYALGVGKVLRDWGVRFNEVSGVSAGAAMAMSVLSESEEATVEYFEEITKRNSRNFHFSNLLRGEPTFPHEEMYRRGIRFGMHFDKILASGAKVIIHTVRAHPKENSLKNKFRLARLISETGRAFIQDDRDKSEGKPASRMPEIMKKWNMEDIDFTEKDFTNPEIIEQFILNSSSIPPIVDFQSVNNEYYLDGGLTNNLVIEKFSPNAKIIGIYYEPSTIVGKDPDLLKRTYLIKPSKKLTISSFDYTNPVGVRETFELGKRDAEEQKSEILDYLRKDVSSFNPAKN</sequence>
<feature type="short sequence motif" description="GXSXG" evidence="2">
    <location>
        <begin position="66"/>
        <end position="70"/>
    </location>
</feature>
<name>A0A4R9K6V5_9LEPT</name>
<keyword evidence="1 2" id="KW-0443">Lipid metabolism</keyword>
<dbReference type="SUPFAM" id="SSF52151">
    <property type="entry name" value="FabD/lysophospholipase-like"/>
    <property type="match status" value="1"/>
</dbReference>